<dbReference type="VEuPathDB" id="AmoebaDB:NF0052800"/>
<dbReference type="GO" id="GO:0007015">
    <property type="term" value="P:actin filament organization"/>
    <property type="evidence" value="ECO:0007669"/>
    <property type="project" value="TreeGrafter"/>
</dbReference>
<dbReference type="GO" id="GO:0035091">
    <property type="term" value="F:phosphatidylinositol binding"/>
    <property type="evidence" value="ECO:0007669"/>
    <property type="project" value="InterPro"/>
</dbReference>
<evidence type="ECO:0000313" key="4">
    <source>
        <dbReference type="EMBL" id="KAF0981649.1"/>
    </source>
</evidence>
<dbReference type="RefSeq" id="XP_044566362.1">
    <property type="nucleotide sequence ID" value="XM_044702811.1"/>
</dbReference>
<evidence type="ECO:0008006" key="6">
    <source>
        <dbReference type="Google" id="ProtNLM"/>
    </source>
</evidence>
<name>A0A6A5C8P2_NAEFO</name>
<evidence type="ECO:0000313" key="5">
    <source>
        <dbReference type="Proteomes" id="UP000444721"/>
    </source>
</evidence>
<dbReference type="Gene3D" id="3.30.1520.10">
    <property type="entry name" value="Phox-like domain"/>
    <property type="match status" value="1"/>
</dbReference>
<feature type="region of interest" description="Disordered" evidence="1">
    <location>
        <begin position="92"/>
        <end position="115"/>
    </location>
</feature>
<dbReference type="PROSITE" id="PS50195">
    <property type="entry name" value="PX"/>
    <property type="match status" value="1"/>
</dbReference>
<dbReference type="SUPFAM" id="SSF64268">
    <property type="entry name" value="PX domain"/>
    <property type="match status" value="1"/>
</dbReference>
<dbReference type="PROSITE" id="PS51335">
    <property type="entry name" value="ELMO"/>
    <property type="match status" value="1"/>
</dbReference>
<gene>
    <name evidence="4" type="ORF">FDP41_012306</name>
</gene>
<feature type="compositionally biased region" description="Polar residues" evidence="1">
    <location>
        <begin position="13"/>
        <end position="23"/>
    </location>
</feature>
<feature type="compositionally biased region" description="Low complexity" evidence="1">
    <location>
        <begin position="102"/>
        <end position="115"/>
    </location>
</feature>
<accession>A0A6A5C8P2</accession>
<feature type="region of interest" description="Disordered" evidence="1">
    <location>
        <begin position="1"/>
        <end position="43"/>
    </location>
</feature>
<feature type="compositionally biased region" description="Polar residues" evidence="1">
    <location>
        <begin position="92"/>
        <end position="101"/>
    </location>
</feature>
<dbReference type="Pfam" id="PF04727">
    <property type="entry name" value="ELMO_CED12"/>
    <property type="match status" value="1"/>
</dbReference>
<dbReference type="GO" id="GO:0048870">
    <property type="term" value="P:cell motility"/>
    <property type="evidence" value="ECO:0007669"/>
    <property type="project" value="TreeGrafter"/>
</dbReference>
<dbReference type="VEuPathDB" id="AmoebaDB:NfTy_039470"/>
<dbReference type="GO" id="GO:0005886">
    <property type="term" value="C:plasma membrane"/>
    <property type="evidence" value="ECO:0007669"/>
    <property type="project" value="TreeGrafter"/>
</dbReference>
<dbReference type="PANTHER" id="PTHR12771:SF56">
    <property type="entry name" value="CED-12"/>
    <property type="match status" value="1"/>
</dbReference>
<feature type="compositionally biased region" description="Acidic residues" evidence="1">
    <location>
        <begin position="1"/>
        <end position="10"/>
    </location>
</feature>
<sequence length="684" mass="79624">MMRASDDDEISLPRNTESRNSLKQPGHPYSVFGSEELDDDDDNFEDQELVVYLDDNRRYFNKPKNHYAVSSPVKTGNSEFVGEYGGNSNIGSTDEIFSNAQNSNGSPTSSNTSNISYSSRKRRVSVWIPTLTKSDLISSLYAQINQTVEFDFKKSSSSTSTDLPFINGGDKKYIGYSIDLVIGFNNDSMKCQHKVVRRYNEFKKFHTLLKKTYPNKEAFSNIKFPSKSPITSYNDQNLLDYRKKAFNEYLCTILQLQSEARKKNLDDKKKDLDSFDFLIYYFFDIHNSPLAFLFDHPYADIFKQINQFRRATKEEKRKIKRIIEIESNYDEEKENENGQFLLREQEWYEDKFRRIEEVKKVLLEMRLSGDDFFVELKGKPHVISVDKASSSLLIYLLIENNSKDKGIDYTFVQQIYIDDIMQIRETNNTYRGDGFEVIEITLYNSESHIQFYCFDRKELIYTIGAQMNQYKAAKVRVIHYLAGTVSKLRKERYDENNELHEKDLLELYSLLRPDDPLIARKSRQWVSIGFQGDNPSTDFRGGGVMSLKMLLYFARNDLKLMKSLIDEQHAYPFCVSGINLFFALCTLLNAENLATCPIENIENKFPLFRFMCLQVKNDSLEPEIVFGQLFILICKLLHKLFVESSSGYMDYPQVVDKTKKVLEDAIQKRPNDFSALHEALFDKV</sequence>
<evidence type="ECO:0000259" key="2">
    <source>
        <dbReference type="PROSITE" id="PS50195"/>
    </source>
</evidence>
<evidence type="ECO:0000259" key="3">
    <source>
        <dbReference type="PROSITE" id="PS51335"/>
    </source>
</evidence>
<dbReference type="InterPro" id="IPR001683">
    <property type="entry name" value="PX_dom"/>
</dbReference>
<organism evidence="4 5">
    <name type="scientific">Naegleria fowleri</name>
    <name type="common">Brain eating amoeba</name>
    <dbReference type="NCBI Taxonomy" id="5763"/>
    <lineage>
        <taxon>Eukaryota</taxon>
        <taxon>Discoba</taxon>
        <taxon>Heterolobosea</taxon>
        <taxon>Tetramitia</taxon>
        <taxon>Eutetramitia</taxon>
        <taxon>Vahlkampfiidae</taxon>
        <taxon>Naegleria</taxon>
    </lineage>
</organism>
<dbReference type="Proteomes" id="UP000444721">
    <property type="component" value="Unassembled WGS sequence"/>
</dbReference>
<proteinExistence type="predicted"/>
<dbReference type="InterPro" id="IPR006816">
    <property type="entry name" value="ELMO_dom"/>
</dbReference>
<dbReference type="InterPro" id="IPR036871">
    <property type="entry name" value="PX_dom_sf"/>
</dbReference>
<dbReference type="AlphaFoldDB" id="A0A6A5C8P2"/>
<dbReference type="PANTHER" id="PTHR12771">
    <property type="entry name" value="ENGULFMENT AND CELL MOTILITY"/>
    <property type="match status" value="1"/>
</dbReference>
<comment type="caution">
    <text evidence="4">The sequence shown here is derived from an EMBL/GenBank/DDBJ whole genome shotgun (WGS) entry which is preliminary data.</text>
</comment>
<feature type="domain" description="ELMO" evidence="3">
    <location>
        <begin position="499"/>
        <end position="666"/>
    </location>
</feature>
<evidence type="ECO:0000256" key="1">
    <source>
        <dbReference type="SAM" id="MobiDB-lite"/>
    </source>
</evidence>
<reference evidence="4 5" key="1">
    <citation type="journal article" date="2019" name="Sci. Rep.">
        <title>Nanopore sequencing improves the draft genome of the human pathogenic amoeba Naegleria fowleri.</title>
        <authorList>
            <person name="Liechti N."/>
            <person name="Schurch N."/>
            <person name="Bruggmann R."/>
            <person name="Wittwer M."/>
        </authorList>
    </citation>
    <scope>NUCLEOTIDE SEQUENCE [LARGE SCALE GENOMIC DNA]</scope>
    <source>
        <strain evidence="4 5">ATCC 30894</strain>
    </source>
</reference>
<protein>
    <recommendedName>
        <fullName evidence="6">PX domain-containing protein</fullName>
    </recommendedName>
</protein>
<dbReference type="GeneID" id="68119521"/>
<keyword evidence="5" id="KW-1185">Reference proteome</keyword>
<feature type="domain" description="PX" evidence="2">
    <location>
        <begin position="154"/>
        <end position="289"/>
    </location>
</feature>
<dbReference type="OMA" id="VQQIYID"/>
<dbReference type="EMBL" id="VFQX01000013">
    <property type="protein sequence ID" value="KAF0981649.1"/>
    <property type="molecule type" value="Genomic_DNA"/>
</dbReference>
<dbReference type="OrthoDB" id="67155at2759"/>
<dbReference type="VEuPathDB" id="AmoebaDB:FDP41_012306"/>
<dbReference type="Pfam" id="PF00787">
    <property type="entry name" value="PX"/>
    <property type="match status" value="1"/>
</dbReference>
<dbReference type="SMART" id="SM00312">
    <property type="entry name" value="PX"/>
    <property type="match status" value="1"/>
</dbReference>
<dbReference type="InterPro" id="IPR050868">
    <property type="entry name" value="ELMO_domain-containing"/>
</dbReference>